<evidence type="ECO:0000256" key="4">
    <source>
        <dbReference type="ARBA" id="ARBA00022827"/>
    </source>
</evidence>
<dbReference type="GO" id="GO:0005829">
    <property type="term" value="C:cytosol"/>
    <property type="evidence" value="ECO:0007669"/>
    <property type="project" value="TreeGrafter"/>
</dbReference>
<organism evidence="6">
    <name type="scientific">marine sediment metagenome</name>
    <dbReference type="NCBI Taxonomy" id="412755"/>
    <lineage>
        <taxon>unclassified sequences</taxon>
        <taxon>metagenomes</taxon>
        <taxon>ecological metagenomes</taxon>
    </lineage>
</organism>
<comment type="similarity">
    <text evidence="2">Belongs to the MnmG family.</text>
</comment>
<comment type="cofactor">
    <cofactor evidence="1">
        <name>FAD</name>
        <dbReference type="ChEBI" id="CHEBI:57692"/>
    </cofactor>
</comment>
<gene>
    <name evidence="6" type="ORF">S06H3_53894</name>
</gene>
<dbReference type="Gene3D" id="3.50.50.60">
    <property type="entry name" value="FAD/NAD(P)-binding domain"/>
    <property type="match status" value="1"/>
</dbReference>
<evidence type="ECO:0000313" key="6">
    <source>
        <dbReference type="EMBL" id="GAI58650.1"/>
    </source>
</evidence>
<dbReference type="InterPro" id="IPR002218">
    <property type="entry name" value="MnmG-rel"/>
</dbReference>
<keyword evidence="3" id="KW-0285">Flavoprotein</keyword>
<evidence type="ECO:0000256" key="3">
    <source>
        <dbReference type="ARBA" id="ARBA00022630"/>
    </source>
</evidence>
<dbReference type="AlphaFoldDB" id="X1R686"/>
<dbReference type="PANTHER" id="PTHR11806:SF0">
    <property type="entry name" value="PROTEIN MTO1 HOMOLOG, MITOCHONDRIAL"/>
    <property type="match status" value="1"/>
</dbReference>
<evidence type="ECO:0000256" key="2">
    <source>
        <dbReference type="ARBA" id="ARBA00007653"/>
    </source>
</evidence>
<dbReference type="GO" id="GO:0050660">
    <property type="term" value="F:flavin adenine dinucleotide binding"/>
    <property type="evidence" value="ECO:0007669"/>
    <property type="project" value="InterPro"/>
</dbReference>
<evidence type="ECO:0000259" key="5">
    <source>
        <dbReference type="Pfam" id="PF01134"/>
    </source>
</evidence>
<comment type="caution">
    <text evidence="6">The sequence shown here is derived from an EMBL/GenBank/DDBJ whole genome shotgun (WGS) entry which is preliminary data.</text>
</comment>
<reference evidence="6" key="1">
    <citation type="journal article" date="2014" name="Front. Microbiol.">
        <title>High frequency of phylogenetically diverse reductive dehalogenase-homologous genes in deep subseafloor sedimentary metagenomes.</title>
        <authorList>
            <person name="Kawai M."/>
            <person name="Futagami T."/>
            <person name="Toyoda A."/>
            <person name="Takaki Y."/>
            <person name="Nishi S."/>
            <person name="Hori S."/>
            <person name="Arai W."/>
            <person name="Tsubouchi T."/>
            <person name="Morono Y."/>
            <person name="Uchiyama I."/>
            <person name="Ito T."/>
            <person name="Fujiyama A."/>
            <person name="Inagaki F."/>
            <person name="Takami H."/>
        </authorList>
    </citation>
    <scope>NUCLEOTIDE SEQUENCE</scope>
    <source>
        <strain evidence="6">Expedition CK06-06</strain>
    </source>
</reference>
<accession>X1R686</accession>
<dbReference type="InterPro" id="IPR036188">
    <property type="entry name" value="FAD/NAD-bd_sf"/>
</dbReference>
<keyword evidence="4" id="KW-0274">FAD</keyword>
<dbReference type="InterPro" id="IPR020595">
    <property type="entry name" value="MnmG-rel_CS"/>
</dbReference>
<dbReference type="EMBL" id="BARV01034409">
    <property type="protein sequence ID" value="GAI58650.1"/>
    <property type="molecule type" value="Genomic_DNA"/>
</dbReference>
<evidence type="ECO:0000256" key="1">
    <source>
        <dbReference type="ARBA" id="ARBA00001974"/>
    </source>
</evidence>
<proteinExistence type="inferred from homology"/>
<protein>
    <recommendedName>
        <fullName evidence="5">MnmG N-terminal domain-containing protein</fullName>
    </recommendedName>
</protein>
<dbReference type="FunFam" id="3.50.50.60:FF:000002">
    <property type="entry name" value="tRNA uridine 5-carboxymethylaminomethyl modification enzyme MnmG"/>
    <property type="match status" value="1"/>
</dbReference>
<dbReference type="SUPFAM" id="SSF51905">
    <property type="entry name" value="FAD/NAD(P)-binding domain"/>
    <property type="match status" value="1"/>
</dbReference>
<feature type="non-terminal residue" evidence="6">
    <location>
        <position position="148"/>
    </location>
</feature>
<name>X1R686_9ZZZZ</name>
<sequence length="148" mass="16449">MRFPDKERHQIFLEPEGLETNEYYPNGLATSLPLDIQLKMLRTIKGLEKVEITRSGYGIEHDYVDPTHLKPTLETKLIGGLFLAGQINGTTGYEEAAAQGLVAGINAGLMLLGKDPLILDRAEAYIGVLIDDLITRGTNEPYRMFTSR</sequence>
<dbReference type="InterPro" id="IPR040131">
    <property type="entry name" value="MnmG_N"/>
</dbReference>
<dbReference type="PANTHER" id="PTHR11806">
    <property type="entry name" value="GLUCOSE INHIBITED DIVISION PROTEIN A"/>
    <property type="match status" value="1"/>
</dbReference>
<dbReference type="GO" id="GO:0002098">
    <property type="term" value="P:tRNA wobble uridine modification"/>
    <property type="evidence" value="ECO:0007669"/>
    <property type="project" value="TreeGrafter"/>
</dbReference>
<dbReference type="GO" id="GO:0030488">
    <property type="term" value="P:tRNA methylation"/>
    <property type="evidence" value="ECO:0007669"/>
    <property type="project" value="TreeGrafter"/>
</dbReference>
<dbReference type="Pfam" id="PF01134">
    <property type="entry name" value="GIDA"/>
    <property type="match status" value="1"/>
</dbReference>
<dbReference type="PROSITE" id="PS01281">
    <property type="entry name" value="GIDA_2"/>
    <property type="match status" value="1"/>
</dbReference>
<feature type="domain" description="MnmG N-terminal" evidence="5">
    <location>
        <begin position="1"/>
        <end position="114"/>
    </location>
</feature>